<dbReference type="SMART" id="SM00198">
    <property type="entry name" value="SCP"/>
    <property type="match status" value="1"/>
</dbReference>
<evidence type="ECO:0000313" key="3">
    <source>
        <dbReference type="EMBL" id="KXJ86047.1"/>
    </source>
</evidence>
<accession>A0A136IM47</accession>
<name>A0A136IM47_9PEZI</name>
<organism evidence="3 4">
    <name type="scientific">Microdochium bolleyi</name>
    <dbReference type="NCBI Taxonomy" id="196109"/>
    <lineage>
        <taxon>Eukaryota</taxon>
        <taxon>Fungi</taxon>
        <taxon>Dikarya</taxon>
        <taxon>Ascomycota</taxon>
        <taxon>Pezizomycotina</taxon>
        <taxon>Sordariomycetes</taxon>
        <taxon>Xylariomycetidae</taxon>
        <taxon>Xylariales</taxon>
        <taxon>Microdochiaceae</taxon>
        <taxon>Microdochium</taxon>
    </lineage>
</organism>
<sequence length="172" mass="18850">MKLSLAILATAAATGTTAATFKETALNKHNAARGHHHDLKLKWSDSLAKIAQGHVNSCEFKHKVEGTYGQNIGWTSWTGGTAPSAVTKMSDMIGSGWYSGELAAYKNYWGKEPNMDNFEKFGHMTQLIWKSTTSVGCAYKLCNGGKAYFFECNYQAPGNYVGQFAKNVPKPR</sequence>
<dbReference type="AlphaFoldDB" id="A0A136IM47"/>
<dbReference type="STRING" id="196109.A0A136IM47"/>
<dbReference type="CDD" id="cd05380">
    <property type="entry name" value="CAP_euk"/>
    <property type="match status" value="1"/>
</dbReference>
<dbReference type="GO" id="GO:0005576">
    <property type="term" value="C:extracellular region"/>
    <property type="evidence" value="ECO:0007669"/>
    <property type="project" value="InterPro"/>
</dbReference>
<gene>
    <name evidence="3" type="ORF">Micbo1qcDRAFT_180254</name>
</gene>
<feature type="domain" description="SCP" evidence="2">
    <location>
        <begin position="20"/>
        <end position="162"/>
    </location>
</feature>
<reference evidence="4" key="1">
    <citation type="submission" date="2016-02" db="EMBL/GenBank/DDBJ databases">
        <title>Draft genome sequence of Microdochium bolleyi, a fungal endophyte of beachgrass.</title>
        <authorList>
            <consortium name="DOE Joint Genome Institute"/>
            <person name="David A.S."/>
            <person name="May G."/>
            <person name="Haridas S."/>
            <person name="Lim J."/>
            <person name="Wang M."/>
            <person name="Labutti K."/>
            <person name="Lipzen A."/>
            <person name="Barry K."/>
            <person name="Grigoriev I.V."/>
        </authorList>
    </citation>
    <scope>NUCLEOTIDE SEQUENCE [LARGE SCALE GENOMIC DNA]</scope>
    <source>
        <strain evidence="4">J235TASD1</strain>
    </source>
</reference>
<evidence type="ECO:0000259" key="2">
    <source>
        <dbReference type="SMART" id="SM00198"/>
    </source>
</evidence>
<dbReference type="InterPro" id="IPR001283">
    <property type="entry name" value="CRISP-related"/>
</dbReference>
<feature type="chain" id="PRO_5007292800" evidence="1">
    <location>
        <begin position="19"/>
        <end position="172"/>
    </location>
</feature>
<dbReference type="InterPro" id="IPR018244">
    <property type="entry name" value="Allrgn_V5/Tpx1_CS"/>
</dbReference>
<dbReference type="Proteomes" id="UP000070501">
    <property type="component" value="Unassembled WGS sequence"/>
</dbReference>
<dbReference type="InterPro" id="IPR014044">
    <property type="entry name" value="CAP_dom"/>
</dbReference>
<dbReference type="InterPro" id="IPR002413">
    <property type="entry name" value="V5_allergen-like"/>
</dbReference>
<dbReference type="OrthoDB" id="337038at2759"/>
<dbReference type="PROSITE" id="PS01010">
    <property type="entry name" value="CRISP_2"/>
    <property type="match status" value="1"/>
</dbReference>
<dbReference type="InParanoid" id="A0A136IM47"/>
<evidence type="ECO:0000256" key="1">
    <source>
        <dbReference type="SAM" id="SignalP"/>
    </source>
</evidence>
<evidence type="ECO:0000313" key="4">
    <source>
        <dbReference type="Proteomes" id="UP000070501"/>
    </source>
</evidence>
<dbReference type="InterPro" id="IPR035940">
    <property type="entry name" value="CAP_sf"/>
</dbReference>
<dbReference type="PANTHER" id="PTHR10334">
    <property type="entry name" value="CYSTEINE-RICH SECRETORY PROTEIN-RELATED"/>
    <property type="match status" value="1"/>
</dbReference>
<dbReference type="SUPFAM" id="SSF55797">
    <property type="entry name" value="PR-1-like"/>
    <property type="match status" value="1"/>
</dbReference>
<dbReference type="Pfam" id="PF00188">
    <property type="entry name" value="CAP"/>
    <property type="match status" value="1"/>
</dbReference>
<protein>
    <submittedName>
        <fullName evidence="3">CAP domain-containing protein</fullName>
    </submittedName>
</protein>
<dbReference type="PRINTS" id="PR00837">
    <property type="entry name" value="V5TPXLIKE"/>
</dbReference>
<keyword evidence="1" id="KW-0732">Signal</keyword>
<dbReference type="Gene3D" id="3.40.33.10">
    <property type="entry name" value="CAP"/>
    <property type="match status" value="1"/>
</dbReference>
<dbReference type="EMBL" id="KQ964271">
    <property type="protein sequence ID" value="KXJ86047.1"/>
    <property type="molecule type" value="Genomic_DNA"/>
</dbReference>
<dbReference type="PRINTS" id="PR00838">
    <property type="entry name" value="V5ALLERGEN"/>
</dbReference>
<feature type="signal peptide" evidence="1">
    <location>
        <begin position="1"/>
        <end position="18"/>
    </location>
</feature>
<proteinExistence type="predicted"/>
<keyword evidence="4" id="KW-1185">Reference proteome</keyword>